<evidence type="ECO:0000259" key="3">
    <source>
        <dbReference type="PROSITE" id="PS51186"/>
    </source>
</evidence>
<reference evidence="4 5" key="1">
    <citation type="submission" date="2017-10" db="EMBL/GenBank/DDBJ databases">
        <title>Draft genome of Chryseomicrobium casticus sp. nov.</title>
        <authorList>
            <person name="Chakraborty R."/>
            <person name="Saha T."/>
        </authorList>
    </citation>
    <scope>NUCLEOTIDE SEQUENCE [LARGE SCALE GENOMIC DNA]</scope>
    <source>
        <strain evidence="4 5">ET03</strain>
    </source>
</reference>
<dbReference type="Pfam" id="PF13508">
    <property type="entry name" value="Acetyltransf_7"/>
    <property type="match status" value="1"/>
</dbReference>
<feature type="domain" description="N-acetyltransferase" evidence="3">
    <location>
        <begin position="13"/>
        <end position="163"/>
    </location>
</feature>
<dbReference type="PANTHER" id="PTHR43877">
    <property type="entry name" value="AMINOALKYLPHOSPHONATE N-ACETYLTRANSFERASE-RELATED-RELATED"/>
    <property type="match status" value="1"/>
</dbReference>
<evidence type="ECO:0000256" key="2">
    <source>
        <dbReference type="ARBA" id="ARBA00023315"/>
    </source>
</evidence>
<gene>
    <name evidence="4" type="ORF">CQS04_09605</name>
</gene>
<dbReference type="InterPro" id="IPR000182">
    <property type="entry name" value="GNAT_dom"/>
</dbReference>
<proteinExistence type="predicted"/>
<organism evidence="4 5">
    <name type="scientific">Chryseomicrobium excrementi</name>
    <dbReference type="NCBI Taxonomy" id="2041346"/>
    <lineage>
        <taxon>Bacteria</taxon>
        <taxon>Bacillati</taxon>
        <taxon>Bacillota</taxon>
        <taxon>Bacilli</taxon>
        <taxon>Bacillales</taxon>
        <taxon>Caryophanaceae</taxon>
        <taxon>Chryseomicrobium</taxon>
    </lineage>
</organism>
<name>A0A2M9EY77_9BACL</name>
<dbReference type="Gene3D" id="3.40.630.30">
    <property type="match status" value="1"/>
</dbReference>
<dbReference type="EMBL" id="PCGR01000003">
    <property type="protein sequence ID" value="PJK16159.1"/>
    <property type="molecule type" value="Genomic_DNA"/>
</dbReference>
<evidence type="ECO:0000313" key="4">
    <source>
        <dbReference type="EMBL" id="PJK16159.1"/>
    </source>
</evidence>
<dbReference type="Pfam" id="PF00583">
    <property type="entry name" value="Acetyltransf_1"/>
    <property type="match status" value="1"/>
</dbReference>
<evidence type="ECO:0000256" key="1">
    <source>
        <dbReference type="ARBA" id="ARBA00022679"/>
    </source>
</evidence>
<dbReference type="AlphaFoldDB" id="A0A2M9EY77"/>
<keyword evidence="2" id="KW-0012">Acyltransferase</keyword>
<dbReference type="InterPro" id="IPR050832">
    <property type="entry name" value="Bact_Acetyltransf"/>
</dbReference>
<dbReference type="GO" id="GO:0016747">
    <property type="term" value="F:acyltransferase activity, transferring groups other than amino-acyl groups"/>
    <property type="evidence" value="ECO:0007669"/>
    <property type="project" value="InterPro"/>
</dbReference>
<accession>A0A2M9EY77</accession>
<dbReference type="PROSITE" id="PS51186">
    <property type="entry name" value="GNAT"/>
    <property type="match status" value="2"/>
</dbReference>
<evidence type="ECO:0000313" key="5">
    <source>
        <dbReference type="Proteomes" id="UP000228680"/>
    </source>
</evidence>
<dbReference type="InterPro" id="IPR016181">
    <property type="entry name" value="Acyl_CoA_acyltransferase"/>
</dbReference>
<dbReference type="Proteomes" id="UP000228680">
    <property type="component" value="Unassembled WGS sequence"/>
</dbReference>
<keyword evidence="1" id="KW-0808">Transferase</keyword>
<protein>
    <recommendedName>
        <fullName evidence="3">N-acetyltransferase domain-containing protein</fullName>
    </recommendedName>
</protein>
<keyword evidence="5" id="KW-1185">Reference proteome</keyword>
<sequence length="314" mass="35504">MTMTTPIFHIDHPSTEEAQDVMDLVALCDIEAIGEPDISLSDVLDLWQAVDIETDVFVARSDDTKLVGYAFVEQTGANRLDSCVFVHPEFKGLGIGSSLLAQVEQRALQITKDLPGPQRLMNQLPFTNLAARELVESAGYTFSRLYERMKIELDALPELFELPSRFTIQPFRPGMDAHTLFETYNETFKDSWGYAEKEEATWLAQKTGEGFDPSLWFLVWDGTTAAGFLMGRLEEDGLFIDLLGVKREYRKHGIGKALLLRAFHEAYQRNERTVILYVDSDSLTNANRLYRSVGMTPHSQTAVYEKVVKYASPN</sequence>
<comment type="caution">
    <text evidence="4">The sequence shown here is derived from an EMBL/GenBank/DDBJ whole genome shotgun (WGS) entry which is preliminary data.</text>
</comment>
<dbReference type="SUPFAM" id="SSF55729">
    <property type="entry name" value="Acyl-CoA N-acyltransferases (Nat)"/>
    <property type="match status" value="2"/>
</dbReference>
<dbReference type="CDD" id="cd04301">
    <property type="entry name" value="NAT_SF"/>
    <property type="match status" value="2"/>
</dbReference>
<dbReference type="OrthoDB" id="9799092at2"/>
<feature type="domain" description="N-acetyltransferase" evidence="3">
    <location>
        <begin position="166"/>
        <end position="314"/>
    </location>
</feature>
<dbReference type="PANTHER" id="PTHR43877:SF1">
    <property type="entry name" value="ACETYLTRANSFERASE"/>
    <property type="match status" value="1"/>
</dbReference>